<sequence length="434" mass="48696">MILMSQSEKVLLSNPANSLYLAPPQHYETMMTIHFNADLRPVVGKRVGMLHWITDPACSGFIIAYDLSGNQVLISNFDSKRLPLGNWTEEIARETVRAAIGREDVSFDILSYRPWILSRKVAKQYQVGNVFLCGDAAHSFPPTGGLGLNSGLADVHNIAYKIAAVLQGWATPRLLETYAEERRPVAVVNATQSVKNGKQIFSFLKALGTAGIKDIQEARENLVRSIHDPEKQQMIAAEVEGQREHFDNVSALIRLWHEGLCKLTKFKLEIHIGYVYGQTEAPAHASHYTPKFVPGARLPHAWTKFKGDAELPPIDISYVKEFSEQDVKSRQYSTLDLCSYDHFTLLVGSRDQWIHHFQALEAAMKRYGARLSLAAAHHDFEFMDEKQEFLFATQGKLNSGGGLLIRPDQHILRLVHLTDPVASIEQSLVTHLGF</sequence>
<dbReference type="Gene3D" id="3.50.50.60">
    <property type="entry name" value="FAD/NAD(P)-binding domain"/>
    <property type="match status" value="1"/>
</dbReference>
<dbReference type="PRINTS" id="PR00420">
    <property type="entry name" value="RNGMNOXGNASE"/>
</dbReference>
<evidence type="ECO:0000313" key="5">
    <source>
        <dbReference type="EMBL" id="KAL1851967.1"/>
    </source>
</evidence>
<accession>A0ABR3W3J1</accession>
<dbReference type="PANTHER" id="PTHR43004">
    <property type="entry name" value="TRK SYSTEM POTASSIUM UPTAKE PROTEIN"/>
    <property type="match status" value="1"/>
</dbReference>
<dbReference type="Proteomes" id="UP001583177">
    <property type="component" value="Unassembled WGS sequence"/>
</dbReference>
<evidence type="ECO:0000256" key="1">
    <source>
        <dbReference type="ARBA" id="ARBA00022630"/>
    </source>
</evidence>
<protein>
    <recommendedName>
        <fullName evidence="4">FAD-binding domain-containing protein</fullName>
    </recommendedName>
</protein>
<dbReference type="SUPFAM" id="SSF51905">
    <property type="entry name" value="FAD/NAD(P)-binding domain"/>
    <property type="match status" value="1"/>
</dbReference>
<dbReference type="InterPro" id="IPR002938">
    <property type="entry name" value="FAD-bd"/>
</dbReference>
<comment type="caution">
    <text evidence="5">The sequence shown here is derived from an EMBL/GenBank/DDBJ whole genome shotgun (WGS) entry which is preliminary data.</text>
</comment>
<keyword evidence="6" id="KW-1185">Reference proteome</keyword>
<keyword evidence="3" id="KW-0560">Oxidoreductase</keyword>
<dbReference type="Gene3D" id="3.40.30.120">
    <property type="match status" value="1"/>
</dbReference>
<name>A0ABR3W3J1_9PEZI</name>
<organism evidence="5 6">
    <name type="scientific">Diaporthe australafricana</name>
    <dbReference type="NCBI Taxonomy" id="127596"/>
    <lineage>
        <taxon>Eukaryota</taxon>
        <taxon>Fungi</taxon>
        <taxon>Dikarya</taxon>
        <taxon>Ascomycota</taxon>
        <taxon>Pezizomycotina</taxon>
        <taxon>Sordariomycetes</taxon>
        <taxon>Sordariomycetidae</taxon>
        <taxon>Diaporthales</taxon>
        <taxon>Diaporthaceae</taxon>
        <taxon>Diaporthe</taxon>
    </lineage>
</organism>
<keyword evidence="1" id="KW-0285">Flavoprotein</keyword>
<reference evidence="5 6" key="1">
    <citation type="journal article" date="2024" name="IMA Fungus">
        <title>IMA Genome - F19 : A genome assembly and annotation guide to empower mycologists, including annotated draft genome sequences of Ceratocystis pirilliformis, Diaporthe australafricana, Fusarium ophioides, Paecilomyces lecythidis, and Sporothrix stenoceras.</title>
        <authorList>
            <person name="Aylward J."/>
            <person name="Wilson A.M."/>
            <person name="Visagie C.M."/>
            <person name="Spraker J."/>
            <person name="Barnes I."/>
            <person name="Buitendag C."/>
            <person name="Ceriani C."/>
            <person name="Del Mar Angel L."/>
            <person name="du Plessis D."/>
            <person name="Fuchs T."/>
            <person name="Gasser K."/>
            <person name="Kramer D."/>
            <person name="Li W."/>
            <person name="Munsamy K."/>
            <person name="Piso A."/>
            <person name="Price J.L."/>
            <person name="Sonnekus B."/>
            <person name="Thomas C."/>
            <person name="van der Nest A."/>
            <person name="van Dijk A."/>
            <person name="van Heerden A."/>
            <person name="van Vuuren N."/>
            <person name="Yilmaz N."/>
            <person name="Duong T.A."/>
            <person name="van der Merwe N.A."/>
            <person name="Wingfield M.J."/>
            <person name="Wingfield B.D."/>
        </authorList>
    </citation>
    <scope>NUCLEOTIDE SEQUENCE [LARGE SCALE GENOMIC DNA]</scope>
    <source>
        <strain evidence="5 6">CMW 18300</strain>
    </source>
</reference>
<dbReference type="InterPro" id="IPR036188">
    <property type="entry name" value="FAD/NAD-bd_sf"/>
</dbReference>
<dbReference type="PANTHER" id="PTHR43004:SF6">
    <property type="entry name" value="FAD_NAD(P)-BINDING OXIDOREDUCTASE FAMILY PROTEIN"/>
    <property type="match status" value="1"/>
</dbReference>
<gene>
    <name evidence="5" type="ORF">Daus18300_012390</name>
</gene>
<dbReference type="Pfam" id="PF01494">
    <property type="entry name" value="FAD_binding_3"/>
    <property type="match status" value="1"/>
</dbReference>
<keyword evidence="2" id="KW-0274">FAD</keyword>
<evidence type="ECO:0000256" key="3">
    <source>
        <dbReference type="ARBA" id="ARBA00023002"/>
    </source>
</evidence>
<dbReference type="InterPro" id="IPR050641">
    <property type="entry name" value="RIFMO-like"/>
</dbReference>
<evidence type="ECO:0000313" key="6">
    <source>
        <dbReference type="Proteomes" id="UP001583177"/>
    </source>
</evidence>
<dbReference type="Gene3D" id="3.30.70.2450">
    <property type="match status" value="1"/>
</dbReference>
<feature type="domain" description="FAD-binding" evidence="4">
    <location>
        <begin position="29"/>
        <end position="187"/>
    </location>
</feature>
<proteinExistence type="predicted"/>
<evidence type="ECO:0000256" key="2">
    <source>
        <dbReference type="ARBA" id="ARBA00022827"/>
    </source>
</evidence>
<evidence type="ECO:0000259" key="4">
    <source>
        <dbReference type="Pfam" id="PF01494"/>
    </source>
</evidence>
<dbReference type="EMBL" id="JAWRVE010000167">
    <property type="protein sequence ID" value="KAL1851967.1"/>
    <property type="molecule type" value="Genomic_DNA"/>
</dbReference>